<evidence type="ECO:0000259" key="8">
    <source>
        <dbReference type="Pfam" id="PF04290"/>
    </source>
</evidence>
<comment type="similarity">
    <text evidence="7">Belongs to the TRAP transporter small permease family.</text>
</comment>
<feature type="transmembrane region" description="Helical" evidence="7">
    <location>
        <begin position="48"/>
        <end position="68"/>
    </location>
</feature>
<feature type="transmembrane region" description="Helical" evidence="7">
    <location>
        <begin position="15"/>
        <end position="36"/>
    </location>
</feature>
<keyword evidence="7" id="KW-0997">Cell inner membrane</keyword>
<reference evidence="10" key="1">
    <citation type="journal article" date="2019" name="Int. J. Syst. Evol. Microbiol.">
        <title>The Global Catalogue of Microorganisms (GCM) 10K type strain sequencing project: providing services to taxonomists for standard genome sequencing and annotation.</title>
        <authorList>
            <consortium name="The Broad Institute Genomics Platform"/>
            <consortium name="The Broad Institute Genome Sequencing Center for Infectious Disease"/>
            <person name="Wu L."/>
            <person name="Ma J."/>
        </authorList>
    </citation>
    <scope>NUCLEOTIDE SEQUENCE [LARGE SCALE GENOMIC DNA]</scope>
    <source>
        <strain evidence="10">CCUG 66188</strain>
    </source>
</reference>
<dbReference type="Proteomes" id="UP001596353">
    <property type="component" value="Unassembled WGS sequence"/>
</dbReference>
<evidence type="ECO:0000256" key="3">
    <source>
        <dbReference type="ARBA" id="ARBA00022475"/>
    </source>
</evidence>
<comment type="subcellular location">
    <subcellularLocation>
        <location evidence="7">Cell inner membrane</location>
        <topology evidence="7">Multi-pass membrane protein</topology>
    </subcellularLocation>
    <subcellularLocation>
        <location evidence="1">Cell membrane</location>
        <topology evidence="1">Multi-pass membrane protein</topology>
    </subcellularLocation>
</comment>
<dbReference type="InterPro" id="IPR055348">
    <property type="entry name" value="DctQ"/>
</dbReference>
<evidence type="ECO:0000256" key="7">
    <source>
        <dbReference type="RuleBase" id="RU369079"/>
    </source>
</evidence>
<feature type="domain" description="Tripartite ATP-independent periplasmic transporters DctQ component" evidence="8">
    <location>
        <begin position="28"/>
        <end position="116"/>
    </location>
</feature>
<evidence type="ECO:0000256" key="4">
    <source>
        <dbReference type="ARBA" id="ARBA00022692"/>
    </source>
</evidence>
<organism evidence="9 10">
    <name type="scientific">Sulfitobacter porphyrae</name>
    <dbReference type="NCBI Taxonomy" id="1246864"/>
    <lineage>
        <taxon>Bacteria</taxon>
        <taxon>Pseudomonadati</taxon>
        <taxon>Pseudomonadota</taxon>
        <taxon>Alphaproteobacteria</taxon>
        <taxon>Rhodobacterales</taxon>
        <taxon>Roseobacteraceae</taxon>
        <taxon>Sulfitobacter</taxon>
    </lineage>
</organism>
<evidence type="ECO:0000256" key="6">
    <source>
        <dbReference type="ARBA" id="ARBA00023136"/>
    </source>
</evidence>
<name>A0ABW2BAF4_9RHOB</name>
<evidence type="ECO:0000256" key="1">
    <source>
        <dbReference type="ARBA" id="ARBA00004651"/>
    </source>
</evidence>
<comment type="function">
    <text evidence="7">Part of the tripartite ATP-independent periplasmic (TRAP) transport system.</text>
</comment>
<evidence type="ECO:0000313" key="9">
    <source>
        <dbReference type="EMBL" id="MFC6762472.1"/>
    </source>
</evidence>
<proteinExistence type="inferred from homology"/>
<keyword evidence="4 7" id="KW-0812">Transmembrane</keyword>
<evidence type="ECO:0000256" key="2">
    <source>
        <dbReference type="ARBA" id="ARBA00022448"/>
    </source>
</evidence>
<keyword evidence="10" id="KW-1185">Reference proteome</keyword>
<evidence type="ECO:0000256" key="5">
    <source>
        <dbReference type="ARBA" id="ARBA00022989"/>
    </source>
</evidence>
<keyword evidence="3" id="KW-1003">Cell membrane</keyword>
<keyword evidence="5 7" id="KW-1133">Transmembrane helix</keyword>
<evidence type="ECO:0000313" key="10">
    <source>
        <dbReference type="Proteomes" id="UP001596353"/>
    </source>
</evidence>
<keyword evidence="6 7" id="KW-0472">Membrane</keyword>
<comment type="subunit">
    <text evidence="7">The complex comprises the extracytoplasmic solute receptor protein and the two transmembrane proteins.</text>
</comment>
<comment type="caution">
    <text evidence="9">The sequence shown here is derived from an EMBL/GenBank/DDBJ whole genome shotgun (WGS) entry which is preliminary data.</text>
</comment>
<gene>
    <name evidence="9" type="ORF">ACFQFQ_27715</name>
</gene>
<comment type="caution">
    <text evidence="7">Lacks conserved residue(s) required for the propagation of feature annotation.</text>
</comment>
<dbReference type="Pfam" id="PF04290">
    <property type="entry name" value="DctQ"/>
    <property type="match status" value="1"/>
</dbReference>
<keyword evidence="2 7" id="KW-0813">Transport</keyword>
<feature type="transmembrane region" description="Helical" evidence="7">
    <location>
        <begin position="93"/>
        <end position="111"/>
    </location>
</feature>
<protein>
    <recommendedName>
        <fullName evidence="7">TRAP transporter small permease protein</fullName>
    </recommendedName>
</protein>
<dbReference type="EMBL" id="JBHSWG010000004">
    <property type="protein sequence ID" value="MFC6762472.1"/>
    <property type="molecule type" value="Genomic_DNA"/>
</dbReference>
<sequence length="157" mass="17684">MIRLLERGLHHAARLVAYASGGLVLVAAVVTLYEVFMRSVVNRPFFGANDLVLYVLTIGVIGFFPLMVDSGHHIKIDSFGKFLGPRWFRRFEWFGNIVTLFVLAAFVWQFWRQGMRMVLQRCHTDSATAAGTDVVCRIRDPGPGDGDTAADRSDRKH</sequence>
<accession>A0ABW2BAF4</accession>